<dbReference type="RefSeq" id="XP_037157507.1">
    <property type="nucleotide sequence ID" value="XM_037295506.1"/>
</dbReference>
<proteinExistence type="predicted"/>
<evidence type="ECO:0000313" key="2">
    <source>
        <dbReference type="EMBL" id="KAF6230250.1"/>
    </source>
</evidence>
<feature type="region of interest" description="Disordered" evidence="1">
    <location>
        <begin position="253"/>
        <end position="272"/>
    </location>
</feature>
<evidence type="ECO:0000313" key="3">
    <source>
        <dbReference type="Proteomes" id="UP000593566"/>
    </source>
</evidence>
<gene>
    <name evidence="2" type="ORF">HO133_004590</name>
</gene>
<dbReference type="AlphaFoldDB" id="A0A8H6KZS4"/>
<name>A0A8H6KZS4_9LECA</name>
<protein>
    <submittedName>
        <fullName evidence="2">Uncharacterized protein</fullName>
    </submittedName>
</protein>
<dbReference type="Proteomes" id="UP000593566">
    <property type="component" value="Unassembled WGS sequence"/>
</dbReference>
<evidence type="ECO:0000256" key="1">
    <source>
        <dbReference type="SAM" id="MobiDB-lite"/>
    </source>
</evidence>
<reference evidence="2 3" key="1">
    <citation type="journal article" date="2020" name="Genomics">
        <title>Complete, high-quality genomes from long-read metagenomic sequencing of two wolf lichen thalli reveals enigmatic genome architecture.</title>
        <authorList>
            <person name="McKenzie S.K."/>
            <person name="Walston R.F."/>
            <person name="Allen J.L."/>
        </authorList>
    </citation>
    <scope>NUCLEOTIDE SEQUENCE [LARGE SCALE GENOMIC DNA]</scope>
    <source>
        <strain evidence="2">WasteWater1</strain>
    </source>
</reference>
<organism evidence="2 3">
    <name type="scientific">Letharia lupina</name>
    <dbReference type="NCBI Taxonomy" id="560253"/>
    <lineage>
        <taxon>Eukaryota</taxon>
        <taxon>Fungi</taxon>
        <taxon>Dikarya</taxon>
        <taxon>Ascomycota</taxon>
        <taxon>Pezizomycotina</taxon>
        <taxon>Lecanoromycetes</taxon>
        <taxon>OSLEUM clade</taxon>
        <taxon>Lecanoromycetidae</taxon>
        <taxon>Lecanorales</taxon>
        <taxon>Lecanorineae</taxon>
        <taxon>Parmeliaceae</taxon>
        <taxon>Letharia</taxon>
    </lineage>
</organism>
<dbReference type="GeneID" id="59332997"/>
<accession>A0A8H6KZS4</accession>
<keyword evidence="3" id="KW-1185">Reference proteome</keyword>
<sequence>MGQPDGGTPPYIHNNSIREPNLTKEENEAGSIVGTLGSEGPEMKLLGHLLSLCGSFSSSREPGSAASNHAIISVHDIVTVHGLASVPSPYHHLSFSSYSVLTPRDPALDGLISEHDLNCAVSSPNALIGSRPTENADGAYFDIANATSMAEEGLQPYFTLKSFYIKPMDAPAPGTKVSVKGYTKVRDEPYVWQVDFPSGFHLPFLVKMEEYSGEEWKEIYKVEIVADFGYDDLDWEFCVDDIELQFFALPEDESESHSHSGSQIVSGKGAQR</sequence>
<dbReference type="EMBL" id="JACCJB010000002">
    <property type="protein sequence ID" value="KAF6230250.1"/>
    <property type="molecule type" value="Genomic_DNA"/>
</dbReference>
<comment type="caution">
    <text evidence="2">The sequence shown here is derived from an EMBL/GenBank/DDBJ whole genome shotgun (WGS) entry which is preliminary data.</text>
</comment>